<accession>A0A4R8GYY5</accession>
<evidence type="ECO:0000259" key="2">
    <source>
        <dbReference type="PROSITE" id="PS01148"/>
    </source>
</evidence>
<dbReference type="AlphaFoldDB" id="A0A4R8GYY5"/>
<dbReference type="EMBL" id="SOEG01000019">
    <property type="protein sequence ID" value="TDX49184.1"/>
    <property type="molecule type" value="Genomic_DNA"/>
</dbReference>
<dbReference type="PROSITE" id="PS01148">
    <property type="entry name" value="UPF0033"/>
    <property type="match status" value="1"/>
</dbReference>
<keyword evidence="4" id="KW-1185">Reference proteome</keyword>
<dbReference type="CDD" id="cd00291">
    <property type="entry name" value="SirA_YedF_YeeD"/>
    <property type="match status" value="1"/>
</dbReference>
<sequence length="76" mass="8427">MKADKVLDVKGQSCPMPIVKTKKKLEELEIGEILEVDATDKGAVNDFAAWAKSAGHELLDHTEEGGVFKFYIKKVH</sequence>
<dbReference type="Proteomes" id="UP000295832">
    <property type="component" value="Unassembled WGS sequence"/>
</dbReference>
<evidence type="ECO:0000313" key="4">
    <source>
        <dbReference type="Proteomes" id="UP000295832"/>
    </source>
</evidence>
<name>A0A4R8GYY5_9FIRM</name>
<comment type="caution">
    <text evidence="3">The sequence shown here is derived from an EMBL/GenBank/DDBJ whole genome shotgun (WGS) entry which is preliminary data.</text>
</comment>
<protein>
    <submittedName>
        <fullName evidence="3">TusA-related sulfurtransferase</fullName>
    </submittedName>
</protein>
<organism evidence="3 4">
    <name type="scientific">Orenia marismortui</name>
    <dbReference type="NCBI Taxonomy" id="46469"/>
    <lineage>
        <taxon>Bacteria</taxon>
        <taxon>Bacillati</taxon>
        <taxon>Bacillota</taxon>
        <taxon>Clostridia</taxon>
        <taxon>Halanaerobiales</taxon>
        <taxon>Halobacteroidaceae</taxon>
        <taxon>Orenia</taxon>
    </lineage>
</organism>
<dbReference type="PANTHER" id="PTHR33279:SF6">
    <property type="entry name" value="SULFUR CARRIER PROTEIN YEDF-RELATED"/>
    <property type="match status" value="1"/>
</dbReference>
<dbReference type="Pfam" id="PF01206">
    <property type="entry name" value="TusA"/>
    <property type="match status" value="1"/>
</dbReference>
<reference evidence="3 4" key="1">
    <citation type="submission" date="2019-03" db="EMBL/GenBank/DDBJ databases">
        <title>Subsurface microbial communities from deep shales in Ohio and West Virginia, USA.</title>
        <authorList>
            <person name="Wrighton K."/>
        </authorList>
    </citation>
    <scope>NUCLEOTIDE SEQUENCE [LARGE SCALE GENOMIC DNA]</scope>
    <source>
        <strain evidence="3 4">MSL 6dP</strain>
    </source>
</reference>
<evidence type="ECO:0000313" key="3">
    <source>
        <dbReference type="EMBL" id="TDX49184.1"/>
    </source>
</evidence>
<proteinExistence type="inferred from homology"/>
<gene>
    <name evidence="3" type="ORF">C7959_1195</name>
</gene>
<dbReference type="GO" id="GO:0016740">
    <property type="term" value="F:transferase activity"/>
    <property type="evidence" value="ECO:0007669"/>
    <property type="project" value="UniProtKB-KW"/>
</dbReference>
<keyword evidence="3" id="KW-0808">Transferase</keyword>
<feature type="domain" description="UPF0033" evidence="2">
    <location>
        <begin position="7"/>
        <end position="31"/>
    </location>
</feature>
<evidence type="ECO:0000256" key="1">
    <source>
        <dbReference type="ARBA" id="ARBA00008984"/>
    </source>
</evidence>
<dbReference type="InterPro" id="IPR001455">
    <property type="entry name" value="TusA-like"/>
</dbReference>
<dbReference type="RefSeq" id="WP_134117363.1">
    <property type="nucleotide sequence ID" value="NZ_SOEG01000019.1"/>
</dbReference>
<dbReference type="Gene3D" id="3.30.110.40">
    <property type="entry name" value="TusA-like domain"/>
    <property type="match status" value="1"/>
</dbReference>
<dbReference type="SUPFAM" id="SSF64307">
    <property type="entry name" value="SirA-like"/>
    <property type="match status" value="1"/>
</dbReference>
<dbReference type="InterPro" id="IPR036868">
    <property type="entry name" value="TusA-like_sf"/>
</dbReference>
<comment type="similarity">
    <text evidence="1">Belongs to the sulfur carrier protein TusA family.</text>
</comment>
<dbReference type="STRING" id="926561.GCA_000379025_00115"/>
<dbReference type="PANTHER" id="PTHR33279">
    <property type="entry name" value="SULFUR CARRIER PROTEIN YEDF-RELATED"/>
    <property type="match status" value="1"/>
</dbReference>